<dbReference type="NCBIfam" id="TIGR02401">
    <property type="entry name" value="trehalose_TreY"/>
    <property type="match status" value="1"/>
</dbReference>
<dbReference type="SMART" id="SM00642">
    <property type="entry name" value="Aamy"/>
    <property type="match status" value="1"/>
</dbReference>
<keyword evidence="3" id="KW-1185">Reference proteome</keyword>
<dbReference type="InterPro" id="IPR017853">
    <property type="entry name" value="GH"/>
</dbReference>
<accession>A0ABS3FQB9</accession>
<dbReference type="PANTHER" id="PTHR10357">
    <property type="entry name" value="ALPHA-AMYLASE FAMILY MEMBER"/>
    <property type="match status" value="1"/>
</dbReference>
<reference evidence="2 3" key="1">
    <citation type="submission" date="2021-03" db="EMBL/GenBank/DDBJ databases">
        <title>Metabolic Capacity of the Antarctic Cyanobacterium Phormidium pseudopriestleyi that Sustains Oxygenic Photosynthesis in the Presence of Hydrogen Sulfide.</title>
        <authorList>
            <person name="Lumian J.E."/>
            <person name="Jungblut A.D."/>
            <person name="Dillon M.L."/>
            <person name="Hawes I."/>
            <person name="Doran P.T."/>
            <person name="Mackey T.J."/>
            <person name="Dick G.J."/>
            <person name="Grettenberger C.L."/>
            <person name="Sumner D.Y."/>
        </authorList>
    </citation>
    <scope>NUCLEOTIDE SEQUENCE [LARGE SCALE GENOMIC DNA]</scope>
    <source>
        <strain evidence="2 3">FRX01</strain>
    </source>
</reference>
<organism evidence="2 3">
    <name type="scientific">Phormidium pseudopriestleyi FRX01</name>
    <dbReference type="NCBI Taxonomy" id="1759528"/>
    <lineage>
        <taxon>Bacteria</taxon>
        <taxon>Bacillati</taxon>
        <taxon>Cyanobacteriota</taxon>
        <taxon>Cyanophyceae</taxon>
        <taxon>Oscillatoriophycideae</taxon>
        <taxon>Oscillatoriales</taxon>
        <taxon>Oscillatoriaceae</taxon>
        <taxon>Phormidium</taxon>
    </lineage>
</organism>
<comment type="caution">
    <text evidence="2">The sequence shown here is derived from an EMBL/GenBank/DDBJ whole genome shotgun (WGS) entry which is preliminary data.</text>
</comment>
<dbReference type="Gene3D" id="3.20.20.80">
    <property type="entry name" value="Glycosidases"/>
    <property type="match status" value="3"/>
</dbReference>
<evidence type="ECO:0000259" key="1">
    <source>
        <dbReference type="SMART" id="SM00642"/>
    </source>
</evidence>
<protein>
    <submittedName>
        <fullName evidence="2">Malto-oligosyltrehalose synthase</fullName>
    </submittedName>
</protein>
<dbReference type="EMBL" id="JAFLQW010000254">
    <property type="protein sequence ID" value="MBO0349315.1"/>
    <property type="molecule type" value="Genomic_DNA"/>
</dbReference>
<dbReference type="InterPro" id="IPR013797">
    <property type="entry name" value="Maltooligo_trehalose_synth_4"/>
</dbReference>
<evidence type="ECO:0000313" key="3">
    <source>
        <dbReference type="Proteomes" id="UP000664844"/>
    </source>
</evidence>
<dbReference type="InterPro" id="IPR012767">
    <property type="entry name" value="Trehalose_TreY"/>
</dbReference>
<feature type="domain" description="Glycosyl hydrolase family 13 catalytic" evidence="1">
    <location>
        <begin position="5"/>
        <end position="509"/>
    </location>
</feature>
<dbReference type="Gene3D" id="1.10.10.470">
    <property type="entry name" value="Maltooligosyl trehalose synthase, domain 4"/>
    <property type="match status" value="1"/>
</dbReference>
<sequence>MKIPQATYRIQFNSNFQFKDAEKIVEYLADLGISDIYASPIFKARQGSTHGYDVVDPNQLNPELGTPEAFESLMEKIQGKNLGWVQDIVPNHTAYDSENSMLMDVLENGSASDYFDYFDIAWNAPYGDISEGVLAPLLGNFYQECLENGEIQLQYDAIGLTVQYYSLKLPIRIESYVAFLTHNLGKLRRTLGRNHPEFIKLLGILYLLKSIPAETKGRERYDQLTFVKGLLWELYDQNPDICQFIQDNLKEFNGTPGIPESFNLLEELLREQVYRLTFWKVGAEEINYRRFFTVNELISVRVETLRVFHDTHDLIAKLVKEGKFTGVRIDHIDGLYDPQQYLERLREKLGDIYITVEKILEVAEIMPSNWPIQGTSGYDFMNRLNGLFCNRNNQDKFTEIYVKFTGFNHDYQDLFFEKKHLIVDLNMAGDADNLAHLLKSIANQSREGRDFTLYSLRRALVEVLVAFPVYRTYINGEGVSSRDRHYIKEVISQAKHLLPLQGKELDFIEKLMLLENADYLTEEEREQRLYSVMRIQQWTGPLMAKGIEDTLFYVYNRLVSLNEVGGDPAQFGLTLEEFHEFNTQQKDQWIHKMNATSTHDTKRGEDVRARINVLSEIPNEWEQQITSWREINQGHKTKLPDKVVPTANDEYFFYQTLLGAFPFAESEYSEFIQRVKDCSIKSVREAKVHTAWLRPDTAYEEGFLAFIDAVMQPSPENPFFQKFQPFQQKIASYGVYNSLAQVLLKLTTPGVPDFYQGTELWDLSLVDPDNRRPVDFEQRIAALQEIRTQASEDILALMKELLSYPESGKIKLFTIARILEAKSQAIALFQTGDYRPLKGSGKFSENVVGFARSQGNQVAIAVAPRFLTHLIQPGTLPLGKVWQDTHLELPSGFPSQWQDAISGQLIQTDGTLSIAETLTHFPVALLMNQTP</sequence>
<gene>
    <name evidence="2" type="primary">treY</name>
    <name evidence="2" type="ORF">J0895_09385</name>
</gene>
<dbReference type="CDD" id="cd11336">
    <property type="entry name" value="AmyAc_MTSase"/>
    <property type="match status" value="1"/>
</dbReference>
<dbReference type="Proteomes" id="UP000664844">
    <property type="component" value="Unassembled WGS sequence"/>
</dbReference>
<dbReference type="SUPFAM" id="SSF51445">
    <property type="entry name" value="(Trans)glycosidases"/>
    <property type="match status" value="1"/>
</dbReference>
<proteinExistence type="predicted"/>
<dbReference type="Pfam" id="PF00128">
    <property type="entry name" value="Alpha-amylase"/>
    <property type="match status" value="1"/>
</dbReference>
<evidence type="ECO:0000313" key="2">
    <source>
        <dbReference type="EMBL" id="MBO0349315.1"/>
    </source>
</evidence>
<dbReference type="InterPro" id="IPR006047">
    <property type="entry name" value="GH13_cat_dom"/>
</dbReference>
<name>A0ABS3FQB9_9CYAN</name>
<dbReference type="PANTHER" id="PTHR10357:SF216">
    <property type="entry name" value="MALTOOLIGOSYL TREHALOSE SYNTHASE-RELATED"/>
    <property type="match status" value="1"/>
</dbReference>
<dbReference type="RefSeq" id="WP_207087844.1">
    <property type="nucleotide sequence ID" value="NZ_JAFLQW010000254.1"/>
</dbReference>